<dbReference type="PANTHER" id="PTHR43711:SF30">
    <property type="entry name" value="HISTIDINE KINASE"/>
    <property type="match status" value="1"/>
</dbReference>
<dbReference type="CDD" id="cd00082">
    <property type="entry name" value="HisKA"/>
    <property type="match status" value="1"/>
</dbReference>
<dbReference type="InterPro" id="IPR004358">
    <property type="entry name" value="Sig_transdc_His_kin-like_C"/>
</dbReference>
<feature type="transmembrane region" description="Helical" evidence="9">
    <location>
        <begin position="219"/>
        <end position="238"/>
    </location>
</feature>
<dbReference type="Proteomes" id="UP000574276">
    <property type="component" value="Unassembled WGS sequence"/>
</dbReference>
<gene>
    <name evidence="11" type="ORF">H0486_11905</name>
</gene>
<evidence type="ECO:0000256" key="2">
    <source>
        <dbReference type="ARBA" id="ARBA00004370"/>
    </source>
</evidence>
<dbReference type="InterPro" id="IPR050736">
    <property type="entry name" value="Sensor_HK_Regulatory"/>
</dbReference>
<dbReference type="RefSeq" id="WP_228353212.1">
    <property type="nucleotide sequence ID" value="NZ_JACEGA010000001.1"/>
</dbReference>
<feature type="transmembrane region" description="Helical" evidence="9">
    <location>
        <begin position="189"/>
        <end position="207"/>
    </location>
</feature>
<dbReference type="EC" id="2.7.13.3" evidence="3"/>
<evidence type="ECO:0000256" key="7">
    <source>
        <dbReference type="ARBA" id="ARBA00023012"/>
    </source>
</evidence>
<dbReference type="FunFam" id="1.10.287.130:FF:000001">
    <property type="entry name" value="Two-component sensor histidine kinase"/>
    <property type="match status" value="1"/>
</dbReference>
<evidence type="ECO:0000256" key="5">
    <source>
        <dbReference type="ARBA" id="ARBA00022679"/>
    </source>
</evidence>
<dbReference type="PRINTS" id="PR00344">
    <property type="entry name" value="BCTRLSENSOR"/>
</dbReference>
<keyword evidence="7" id="KW-0902">Two-component regulatory system</keyword>
<dbReference type="Pfam" id="PF07695">
    <property type="entry name" value="7TMR-DISM_7TM"/>
    <property type="match status" value="1"/>
</dbReference>
<dbReference type="GO" id="GO:0000155">
    <property type="term" value="F:phosphorelay sensor kinase activity"/>
    <property type="evidence" value="ECO:0007669"/>
    <property type="project" value="InterPro"/>
</dbReference>
<organism evidence="11 12">
    <name type="scientific">Variimorphobacter saccharofermentans</name>
    <dbReference type="NCBI Taxonomy" id="2755051"/>
    <lineage>
        <taxon>Bacteria</taxon>
        <taxon>Bacillati</taxon>
        <taxon>Bacillota</taxon>
        <taxon>Clostridia</taxon>
        <taxon>Lachnospirales</taxon>
        <taxon>Lachnospiraceae</taxon>
        <taxon>Variimorphobacter</taxon>
    </lineage>
</organism>
<dbReference type="PROSITE" id="PS50109">
    <property type="entry name" value="HIS_KIN"/>
    <property type="match status" value="1"/>
</dbReference>
<evidence type="ECO:0000259" key="10">
    <source>
        <dbReference type="PROSITE" id="PS50109"/>
    </source>
</evidence>
<dbReference type="AlphaFoldDB" id="A0A839K3J0"/>
<evidence type="ECO:0000256" key="1">
    <source>
        <dbReference type="ARBA" id="ARBA00000085"/>
    </source>
</evidence>
<feature type="transmembrane region" description="Helical" evidence="9">
    <location>
        <begin position="159"/>
        <end position="177"/>
    </location>
</feature>
<dbReference type="SMART" id="SM00388">
    <property type="entry name" value="HisKA"/>
    <property type="match status" value="1"/>
</dbReference>
<sequence length="485" mass="52947">MDIILHSAQFYYAGKGASLAELTVSPVGTEFNGIAGRKNIGLAMFGALLSAGLLLLGIYLLFAHTKATLYFALACFDIALREILTSQAWTDFPLSGALSFRLEYLTIVLLAVFLSLYLGEYAKGKFLHLVKYVMLSGAGIYGLCVLFGDSLLYTSVLTYYQILLILCIVPGITGVLYTMRRPDREQTAAAYGIAVFFLAVFHDILMYSHGFGTLPKKPLTEMAMLVFVLAQAISLFIMNNRVLSEAKAAEQKLAVENAALEDLNRMKTEFLGNVSHELKTPLTVVSGHAQLLGAQLVGEKMAVARDKSRIISSEADRLALMVGQVLDVTRIEENRLTVDKRPCHIDELIYNAVEMHFPILNKAGNRLEIHAELDLPVVACDPGRITQVLVNLIANALRHTEQGEVTIAAKERNGFMDVSVSDTGAGISPDELSHLFIRYRPGSGKTGTGLGLYICKYLVEEHGGNIRVESALGKGTAFTFSLPLS</sequence>
<dbReference type="PANTHER" id="PTHR43711">
    <property type="entry name" value="TWO-COMPONENT HISTIDINE KINASE"/>
    <property type="match status" value="1"/>
</dbReference>
<evidence type="ECO:0000256" key="3">
    <source>
        <dbReference type="ARBA" id="ARBA00012438"/>
    </source>
</evidence>
<comment type="catalytic activity">
    <reaction evidence="1">
        <text>ATP + protein L-histidine = ADP + protein N-phospho-L-histidine.</text>
        <dbReference type="EC" id="2.7.13.3"/>
    </reaction>
</comment>
<dbReference type="SUPFAM" id="SSF55874">
    <property type="entry name" value="ATPase domain of HSP90 chaperone/DNA topoisomerase II/histidine kinase"/>
    <property type="match status" value="1"/>
</dbReference>
<feature type="transmembrane region" description="Helical" evidence="9">
    <location>
        <begin position="40"/>
        <end position="62"/>
    </location>
</feature>
<dbReference type="FunFam" id="3.30.565.10:FF:000006">
    <property type="entry name" value="Sensor histidine kinase WalK"/>
    <property type="match status" value="1"/>
</dbReference>
<feature type="transmembrane region" description="Helical" evidence="9">
    <location>
        <begin position="102"/>
        <end position="120"/>
    </location>
</feature>
<comment type="subcellular location">
    <subcellularLocation>
        <location evidence="2">Membrane</location>
    </subcellularLocation>
</comment>
<protein>
    <recommendedName>
        <fullName evidence="3">histidine kinase</fullName>
        <ecNumber evidence="3">2.7.13.3</ecNumber>
    </recommendedName>
</protein>
<proteinExistence type="predicted"/>
<dbReference type="Pfam" id="PF02518">
    <property type="entry name" value="HATPase_c"/>
    <property type="match status" value="1"/>
</dbReference>
<dbReference type="InterPro" id="IPR003661">
    <property type="entry name" value="HisK_dim/P_dom"/>
</dbReference>
<dbReference type="Pfam" id="PF00512">
    <property type="entry name" value="HisKA"/>
    <property type="match status" value="1"/>
</dbReference>
<keyword evidence="6 11" id="KW-0418">Kinase</keyword>
<name>A0A839K3J0_9FIRM</name>
<dbReference type="InterPro" id="IPR011623">
    <property type="entry name" value="7TMR_DISM_rcpt_extracell_dom1"/>
</dbReference>
<evidence type="ECO:0000313" key="11">
    <source>
        <dbReference type="EMBL" id="MBB2183579.1"/>
    </source>
</evidence>
<dbReference type="InterPro" id="IPR003594">
    <property type="entry name" value="HATPase_dom"/>
</dbReference>
<dbReference type="SMART" id="SM00387">
    <property type="entry name" value="HATPase_c"/>
    <property type="match status" value="1"/>
</dbReference>
<keyword evidence="9" id="KW-0812">Transmembrane</keyword>
<dbReference type="SUPFAM" id="SSF47384">
    <property type="entry name" value="Homodimeric domain of signal transducing histidine kinase"/>
    <property type="match status" value="1"/>
</dbReference>
<keyword evidence="5" id="KW-0808">Transferase</keyword>
<dbReference type="InterPro" id="IPR036097">
    <property type="entry name" value="HisK_dim/P_sf"/>
</dbReference>
<dbReference type="Gene3D" id="3.30.565.10">
    <property type="entry name" value="Histidine kinase-like ATPase, C-terminal domain"/>
    <property type="match status" value="1"/>
</dbReference>
<dbReference type="GO" id="GO:0016020">
    <property type="term" value="C:membrane"/>
    <property type="evidence" value="ECO:0007669"/>
    <property type="project" value="UniProtKB-SubCell"/>
</dbReference>
<keyword evidence="9" id="KW-1133">Transmembrane helix</keyword>
<dbReference type="EMBL" id="JACEGA010000001">
    <property type="protein sequence ID" value="MBB2183579.1"/>
    <property type="molecule type" value="Genomic_DNA"/>
</dbReference>
<feature type="domain" description="Histidine kinase" evidence="10">
    <location>
        <begin position="273"/>
        <end position="485"/>
    </location>
</feature>
<evidence type="ECO:0000256" key="8">
    <source>
        <dbReference type="ARBA" id="ARBA00023136"/>
    </source>
</evidence>
<evidence type="ECO:0000313" key="12">
    <source>
        <dbReference type="Proteomes" id="UP000574276"/>
    </source>
</evidence>
<accession>A0A839K3J0</accession>
<reference evidence="11 12" key="1">
    <citation type="submission" date="2020-07" db="EMBL/GenBank/DDBJ databases">
        <title>Characterization and genome sequencing of isolate MD1, a novel member within the family Lachnospiraceae.</title>
        <authorList>
            <person name="Rettenmaier R."/>
            <person name="Di Bello L."/>
            <person name="Zinser C."/>
            <person name="Scheitz K."/>
            <person name="Liebl W."/>
            <person name="Zverlov V."/>
        </authorList>
    </citation>
    <scope>NUCLEOTIDE SEQUENCE [LARGE SCALE GENOMIC DNA]</scope>
    <source>
        <strain evidence="11 12">MD1</strain>
    </source>
</reference>
<dbReference type="InterPro" id="IPR005467">
    <property type="entry name" value="His_kinase_dom"/>
</dbReference>
<dbReference type="Gene3D" id="1.10.287.130">
    <property type="match status" value="1"/>
</dbReference>
<keyword evidence="12" id="KW-1185">Reference proteome</keyword>
<keyword evidence="8 9" id="KW-0472">Membrane</keyword>
<evidence type="ECO:0000256" key="4">
    <source>
        <dbReference type="ARBA" id="ARBA00022553"/>
    </source>
</evidence>
<comment type="caution">
    <text evidence="11">The sequence shown here is derived from an EMBL/GenBank/DDBJ whole genome shotgun (WGS) entry which is preliminary data.</text>
</comment>
<keyword evidence="4" id="KW-0597">Phosphoprotein</keyword>
<dbReference type="InterPro" id="IPR036890">
    <property type="entry name" value="HATPase_C_sf"/>
</dbReference>
<evidence type="ECO:0000256" key="9">
    <source>
        <dbReference type="SAM" id="Phobius"/>
    </source>
</evidence>
<evidence type="ECO:0000256" key="6">
    <source>
        <dbReference type="ARBA" id="ARBA00022777"/>
    </source>
</evidence>
<feature type="transmembrane region" description="Helical" evidence="9">
    <location>
        <begin position="132"/>
        <end position="153"/>
    </location>
</feature>